<comment type="similarity">
    <text evidence="1 4">Belongs to the spermidine/spermine synthase family.</text>
</comment>
<feature type="transmembrane region" description="Helical" evidence="4">
    <location>
        <begin position="177"/>
        <end position="196"/>
    </location>
</feature>
<evidence type="ECO:0000313" key="7">
    <source>
        <dbReference type="EMBL" id="OGL55220.1"/>
    </source>
</evidence>
<comment type="function">
    <text evidence="4">Catalyzes the irreversible transfer of a propylamine group from the amino donor S-adenosylmethioninamine (decarboxy-AdoMet) to putrescine (1,4-diaminobutane) to yield spermidine.</text>
</comment>
<comment type="caution">
    <text evidence="4 5">Lacks conserved residue(s) required for the propagation of feature annotation.</text>
</comment>
<reference evidence="7 8" key="1">
    <citation type="journal article" date="2016" name="Nat. Commun.">
        <title>Thousands of microbial genomes shed light on interconnected biogeochemical processes in an aquifer system.</title>
        <authorList>
            <person name="Anantharaman K."/>
            <person name="Brown C.T."/>
            <person name="Hug L.A."/>
            <person name="Sharon I."/>
            <person name="Castelle C.J."/>
            <person name="Probst A.J."/>
            <person name="Thomas B.C."/>
            <person name="Singh A."/>
            <person name="Wilkins M.J."/>
            <person name="Karaoz U."/>
            <person name="Brodie E.L."/>
            <person name="Williams K.H."/>
            <person name="Hubbard S.S."/>
            <person name="Banfield J.F."/>
        </authorList>
    </citation>
    <scope>NUCLEOTIDE SEQUENCE [LARGE SCALE GENOMIC DNA]</scope>
</reference>
<protein>
    <recommendedName>
        <fullName evidence="4">Polyamine aminopropyltransferase</fullName>
    </recommendedName>
    <alternativeName>
        <fullName evidence="4">Putrescine aminopropyltransferase</fullName>
        <shortName evidence="4">PAPT</shortName>
    </alternativeName>
    <alternativeName>
        <fullName evidence="4">Spermidine synthase</fullName>
        <shortName evidence="4">SPDS</shortName>
        <shortName evidence="4">SPDSY</shortName>
        <ecNumber evidence="4">2.5.1.16</ecNumber>
    </alternativeName>
</protein>
<dbReference type="GO" id="GO:0008295">
    <property type="term" value="P:spermidine biosynthetic process"/>
    <property type="evidence" value="ECO:0007669"/>
    <property type="project" value="UniProtKB-UniRule"/>
</dbReference>
<name>A0A1F7SN62_9BACT</name>
<dbReference type="SUPFAM" id="SSF53335">
    <property type="entry name" value="S-adenosyl-L-methionine-dependent methyltransferases"/>
    <property type="match status" value="1"/>
</dbReference>
<keyword evidence="3 4" id="KW-0620">Polyamine biosynthesis</keyword>
<keyword evidence="4" id="KW-0745">Spermidine biosynthesis</keyword>
<accession>A0A1F7SN62</accession>
<dbReference type="STRING" id="1817883.A3G31_09630"/>
<dbReference type="AlphaFoldDB" id="A0A1F7SN62"/>
<comment type="subunit">
    <text evidence="4">Homodimer or homotetramer.</text>
</comment>
<dbReference type="Proteomes" id="UP000178082">
    <property type="component" value="Unassembled WGS sequence"/>
</dbReference>
<feature type="transmembrane region" description="Helical" evidence="4">
    <location>
        <begin position="208"/>
        <end position="227"/>
    </location>
</feature>
<evidence type="ECO:0000256" key="2">
    <source>
        <dbReference type="ARBA" id="ARBA00022679"/>
    </source>
</evidence>
<dbReference type="PROSITE" id="PS51006">
    <property type="entry name" value="PABS_2"/>
    <property type="match status" value="1"/>
</dbReference>
<sequence>MIKQKGILFLAITFTGFYALIMQVTYIREILVVCYGNELCLGLILGFWLFGISAGAYGGSKISIRVSEPLKLFFFLAILLTFVFSGLIYFIRTGRTILEVPPGEYMPFLKMVLFIFLAVSPGSAFIGFTFPLICLAKANDEGKPADGIANVFIFEAFGSILGGLLFTFLFVPYFSSFTTITIANSIAFAVLAVLSAEFQKKSSRVSAFLIPASLCIVLLLCLNFGLIKKIEDFTVQKRWTSFTSGLKLLSSVDSKYQNIAIGKSENQYSLFLNGNYTSSFPDEYQQALFAHLAMAEHPNPKKVLLIGGGVTGIIKNILRYEITGLDYLELDFREIESLKDFLPEEDRNALADRRLAIFPFDGRYYVKNCRKTYDLIILNLPDPSTAMINRFYTREFFSDLKKLLTPEGVIVTSITSEVNYFGKEILSYTGSLYKTLKEAFRFVLVSPGEKNIFFSSDSNRSITFDRKILASRFSSKNISSYYFTPFHFELLLPRERVEFARKKLSELKDIPVNTDEKPVTYFYSLLLWDRLSGWKKSSQFQFADYVKFLSKIKFYWYLLPLLFFLMLRLAYLSVSKKGTEDIKKFNSAFSIFAAGFAGMAFSIILIFAFQNIFGYVYQKIGLIVATFMLGLAIGGYFIKTLLTKKIQAERILFANLILIIIFSLSLSPLILFFTRVQAGSLLPVEISFSAFLFIAGLLTGTAFPCASKTYFSASGNTGKTAGIINSADHLGAFLSAILTGVFFVPIF</sequence>
<dbReference type="PANTHER" id="PTHR43317:SF1">
    <property type="entry name" value="THERMOSPERMINE SYNTHASE ACAULIS5"/>
    <property type="match status" value="1"/>
</dbReference>
<keyword evidence="4" id="KW-0812">Transmembrane</keyword>
<feature type="transmembrane region" description="Helical" evidence="4">
    <location>
        <begin position="615"/>
        <end position="638"/>
    </location>
</feature>
<feature type="transmembrane region" description="Helical" evidence="4">
    <location>
        <begin position="650"/>
        <end position="674"/>
    </location>
</feature>
<feature type="transmembrane region" description="Helical" evidence="4">
    <location>
        <begin position="7"/>
        <end position="27"/>
    </location>
</feature>
<feature type="transmembrane region" description="Helical" evidence="4">
    <location>
        <begin position="72"/>
        <end position="91"/>
    </location>
</feature>
<dbReference type="HAMAP" id="MF_00198">
    <property type="entry name" value="Spermidine_synth"/>
    <property type="match status" value="1"/>
</dbReference>
<dbReference type="EC" id="2.5.1.16" evidence="4"/>
<evidence type="ECO:0000256" key="5">
    <source>
        <dbReference type="PROSITE-ProRule" id="PRU00354"/>
    </source>
</evidence>
<evidence type="ECO:0000259" key="6">
    <source>
        <dbReference type="PROSITE" id="PS51006"/>
    </source>
</evidence>
<dbReference type="Pfam" id="PF01564">
    <property type="entry name" value="Spermine_synth"/>
    <property type="match status" value="1"/>
</dbReference>
<dbReference type="EMBL" id="MGDI01000003">
    <property type="protein sequence ID" value="OGL55220.1"/>
    <property type="molecule type" value="Genomic_DNA"/>
</dbReference>
<dbReference type="PANTHER" id="PTHR43317">
    <property type="entry name" value="THERMOSPERMINE SYNTHASE ACAULIS5"/>
    <property type="match status" value="1"/>
</dbReference>
<dbReference type="GO" id="GO:0010487">
    <property type="term" value="F:thermospermine synthase activity"/>
    <property type="evidence" value="ECO:0007669"/>
    <property type="project" value="TreeGrafter"/>
</dbReference>
<organism evidence="7 8">
    <name type="scientific">Candidatus Schekmanbacteria bacterium RIFCSPLOWO2_12_FULL_38_15</name>
    <dbReference type="NCBI Taxonomy" id="1817883"/>
    <lineage>
        <taxon>Bacteria</taxon>
        <taxon>Candidatus Schekmaniibacteriota</taxon>
    </lineage>
</organism>
<comment type="subcellular location">
    <subcellularLocation>
        <location evidence="4">Cell membrane</location>
        <topology evidence="4">Multi-pass membrane protein</topology>
    </subcellularLocation>
</comment>
<proteinExistence type="inferred from homology"/>
<dbReference type="InterPro" id="IPR029063">
    <property type="entry name" value="SAM-dependent_MTases_sf"/>
</dbReference>
<feature type="transmembrane region" description="Helical" evidence="4">
    <location>
        <begin position="111"/>
        <end position="136"/>
    </location>
</feature>
<comment type="pathway">
    <text evidence="4">Amine and polyamine biosynthesis; spermidine biosynthesis; spermidine from putrescine: step 1/1.</text>
</comment>
<feature type="binding site" evidence="4">
    <location>
        <position position="257"/>
    </location>
    <ligand>
        <name>S-methyl-5'-thioadenosine</name>
        <dbReference type="ChEBI" id="CHEBI:17509"/>
    </ligand>
</feature>
<keyword evidence="2 4" id="KW-0808">Transferase</keyword>
<feature type="transmembrane region" description="Helical" evidence="4">
    <location>
        <begin position="727"/>
        <end position="746"/>
    </location>
</feature>
<dbReference type="InterPro" id="IPR030374">
    <property type="entry name" value="PABS"/>
</dbReference>
<gene>
    <name evidence="4" type="primary">speE</name>
    <name evidence="7" type="ORF">A3G31_09630</name>
</gene>
<evidence type="ECO:0000313" key="8">
    <source>
        <dbReference type="Proteomes" id="UP000178082"/>
    </source>
</evidence>
<comment type="catalytic activity">
    <reaction evidence="4">
        <text>S-adenosyl 3-(methylsulfanyl)propylamine + putrescine = S-methyl-5'-thioadenosine + spermidine + H(+)</text>
        <dbReference type="Rhea" id="RHEA:12721"/>
        <dbReference type="ChEBI" id="CHEBI:15378"/>
        <dbReference type="ChEBI" id="CHEBI:17509"/>
        <dbReference type="ChEBI" id="CHEBI:57443"/>
        <dbReference type="ChEBI" id="CHEBI:57834"/>
        <dbReference type="ChEBI" id="CHEBI:326268"/>
        <dbReference type="EC" id="2.5.1.16"/>
    </reaction>
</comment>
<dbReference type="InterPro" id="IPR001045">
    <property type="entry name" value="Spermi_synthase"/>
</dbReference>
<comment type="caution">
    <text evidence="7">The sequence shown here is derived from an EMBL/GenBank/DDBJ whole genome shotgun (WGS) entry which is preliminary data.</text>
</comment>
<feature type="transmembrane region" description="Helical" evidence="4">
    <location>
        <begin position="148"/>
        <end position="171"/>
    </location>
</feature>
<evidence type="ECO:0000256" key="4">
    <source>
        <dbReference type="HAMAP-Rule" id="MF_00198"/>
    </source>
</evidence>
<feature type="transmembrane region" description="Helical" evidence="4">
    <location>
        <begin position="39"/>
        <end position="60"/>
    </location>
</feature>
<evidence type="ECO:0000256" key="1">
    <source>
        <dbReference type="ARBA" id="ARBA00007867"/>
    </source>
</evidence>
<dbReference type="Gene3D" id="3.40.50.150">
    <property type="entry name" value="Vaccinia Virus protein VP39"/>
    <property type="match status" value="1"/>
</dbReference>
<evidence type="ECO:0000256" key="3">
    <source>
        <dbReference type="ARBA" id="ARBA00023115"/>
    </source>
</evidence>
<feature type="binding site" evidence="4">
    <location>
        <begin position="361"/>
        <end position="362"/>
    </location>
    <ligand>
        <name>S-methyl-5'-thioadenosine</name>
        <dbReference type="ChEBI" id="CHEBI:17509"/>
    </ligand>
</feature>
<feature type="transmembrane region" description="Helical" evidence="4">
    <location>
        <begin position="586"/>
        <end position="609"/>
    </location>
</feature>
<feature type="domain" description="PABS" evidence="6">
    <location>
        <begin position="224"/>
        <end position="467"/>
    </location>
</feature>
<dbReference type="UniPathway" id="UPA00248">
    <property type="reaction ID" value="UER00314"/>
</dbReference>
<feature type="transmembrane region" description="Helical" evidence="4">
    <location>
        <begin position="554"/>
        <end position="574"/>
    </location>
</feature>
<keyword evidence="4" id="KW-1133">Transmembrane helix</keyword>
<feature type="transmembrane region" description="Helical" evidence="4">
    <location>
        <begin position="686"/>
        <end position="706"/>
    </location>
</feature>
<feature type="binding site" evidence="4">
    <location>
        <position position="329"/>
    </location>
    <ligand>
        <name>S-methyl-5'-thioadenosine</name>
        <dbReference type="ChEBI" id="CHEBI:17509"/>
    </ligand>
</feature>
<dbReference type="GO" id="GO:0005886">
    <property type="term" value="C:plasma membrane"/>
    <property type="evidence" value="ECO:0007669"/>
    <property type="project" value="UniProtKB-SubCell"/>
</dbReference>
<keyword evidence="4" id="KW-1003">Cell membrane</keyword>
<keyword evidence="4" id="KW-0472">Membrane</keyword>
<dbReference type="GO" id="GO:0004766">
    <property type="term" value="F:spermidine synthase activity"/>
    <property type="evidence" value="ECO:0007669"/>
    <property type="project" value="UniProtKB-UniRule"/>
</dbReference>
<comment type="caution">
    <text evidence="4">Lacks the conserved Asp active site.</text>
</comment>